<dbReference type="OrthoDB" id="355909at2"/>
<dbReference type="Gene3D" id="3.40.1580.10">
    <property type="entry name" value="SMI1/KNR4-like"/>
    <property type="match status" value="1"/>
</dbReference>
<accession>A0A3E0HVW2</accession>
<protein>
    <submittedName>
        <fullName evidence="2">Cell wall assembly regulator SMI1</fullName>
    </submittedName>
</protein>
<reference evidence="2 3" key="1">
    <citation type="submission" date="2018-08" db="EMBL/GenBank/DDBJ databases">
        <title>Genomic Encyclopedia of Type Strains, Phase IV (KMG-IV): sequencing the most valuable type-strain genomes for metagenomic binning, comparative biology and taxonomic classification.</title>
        <authorList>
            <person name="Goeker M."/>
        </authorList>
    </citation>
    <scope>NUCLEOTIDE SEQUENCE [LARGE SCALE GENOMIC DNA]</scope>
    <source>
        <strain evidence="2 3">DSM 18841</strain>
    </source>
</reference>
<keyword evidence="3" id="KW-1185">Reference proteome</keyword>
<sequence>MKNQKIEIENLWNRFKNWVSSNAPHLSEELQPAIQPEEIKQLQQTIQTELPEDFIAFLSIHNGQNRNAEGLIDAEELLSSNRIIDEWKIWYDLYEGGDFEDNETEPDEEIKDFWWNPKWIPITYDGSGNHLCIDMDPTKNGTKGQIIRMWHDDSTREHIAPSFKVFFENYCTNLENNKYVYSDEWGGIINKEDL</sequence>
<dbReference type="InterPro" id="IPR018958">
    <property type="entry name" value="Knr4/Smi1-like_dom"/>
</dbReference>
<evidence type="ECO:0000313" key="3">
    <source>
        <dbReference type="Proteomes" id="UP000256884"/>
    </source>
</evidence>
<feature type="domain" description="Knr4/Smi1-like" evidence="1">
    <location>
        <begin position="33"/>
        <end position="169"/>
    </location>
</feature>
<organism evidence="2 3">
    <name type="scientific">Tenacibaculum gallaicum</name>
    <dbReference type="NCBI Taxonomy" id="561505"/>
    <lineage>
        <taxon>Bacteria</taxon>
        <taxon>Pseudomonadati</taxon>
        <taxon>Bacteroidota</taxon>
        <taxon>Flavobacteriia</taxon>
        <taxon>Flavobacteriales</taxon>
        <taxon>Flavobacteriaceae</taxon>
        <taxon>Tenacibaculum</taxon>
    </lineage>
</organism>
<proteinExistence type="predicted"/>
<evidence type="ECO:0000313" key="2">
    <source>
        <dbReference type="EMBL" id="REH50663.1"/>
    </source>
</evidence>
<evidence type="ECO:0000259" key="1">
    <source>
        <dbReference type="SMART" id="SM00860"/>
    </source>
</evidence>
<dbReference type="Pfam" id="PF09346">
    <property type="entry name" value="SMI1_KNR4"/>
    <property type="match status" value="1"/>
</dbReference>
<comment type="caution">
    <text evidence="2">The sequence shown here is derived from an EMBL/GenBank/DDBJ whole genome shotgun (WGS) entry which is preliminary data.</text>
</comment>
<name>A0A3E0HVW2_9FLAO</name>
<gene>
    <name evidence="2" type="ORF">C7448_104276</name>
</gene>
<dbReference type="AlphaFoldDB" id="A0A3E0HVW2"/>
<dbReference type="RefSeq" id="WP_115901246.1">
    <property type="nucleotide sequence ID" value="NZ_QUNS01000004.1"/>
</dbReference>
<dbReference type="PANTHER" id="PTHR47432">
    <property type="entry name" value="CELL WALL ASSEMBLY REGULATOR SMI1"/>
    <property type="match status" value="1"/>
</dbReference>
<dbReference type="InterPro" id="IPR051873">
    <property type="entry name" value="KNR4/SMI1_regulator"/>
</dbReference>
<dbReference type="EMBL" id="QUNS01000004">
    <property type="protein sequence ID" value="REH50663.1"/>
    <property type="molecule type" value="Genomic_DNA"/>
</dbReference>
<dbReference type="PANTHER" id="PTHR47432:SF1">
    <property type="entry name" value="CELL WALL ASSEMBLY REGULATOR SMI1"/>
    <property type="match status" value="1"/>
</dbReference>
<dbReference type="InterPro" id="IPR037883">
    <property type="entry name" value="Knr4/Smi1-like_sf"/>
</dbReference>
<dbReference type="SUPFAM" id="SSF160631">
    <property type="entry name" value="SMI1/KNR4-like"/>
    <property type="match status" value="1"/>
</dbReference>
<dbReference type="Proteomes" id="UP000256884">
    <property type="component" value="Unassembled WGS sequence"/>
</dbReference>
<dbReference type="SMART" id="SM00860">
    <property type="entry name" value="SMI1_KNR4"/>
    <property type="match status" value="1"/>
</dbReference>